<keyword evidence="2" id="KW-1185">Reference proteome</keyword>
<accession>A0ABS7WB62</accession>
<name>A0ABS7WB62_STROV</name>
<proteinExistence type="predicted"/>
<evidence type="ECO:0000313" key="1">
    <source>
        <dbReference type="EMBL" id="MBZ6154894.1"/>
    </source>
</evidence>
<gene>
    <name evidence="1" type="ORF">KVH32_27555</name>
</gene>
<dbReference type="InterPro" id="IPR012638">
    <property type="entry name" value="Trp_leader1"/>
</dbReference>
<protein>
    <submittedName>
        <fullName evidence="1">Trp operon leader peptide</fullName>
    </submittedName>
</protein>
<sequence>MRRAAHSGARPGWGTLPAMFAHPIQNWWWTAHPAAH</sequence>
<organism evidence="1 2">
    <name type="scientific">Streptomyces olivaceus</name>
    <dbReference type="NCBI Taxonomy" id="47716"/>
    <lineage>
        <taxon>Bacteria</taxon>
        <taxon>Bacillati</taxon>
        <taxon>Actinomycetota</taxon>
        <taxon>Actinomycetes</taxon>
        <taxon>Kitasatosporales</taxon>
        <taxon>Streptomycetaceae</taxon>
        <taxon>Streptomyces</taxon>
    </lineage>
</organism>
<reference evidence="1 2" key="1">
    <citation type="submission" date="2021-06" db="EMBL/GenBank/DDBJ databases">
        <title>Ecological speciation of a Streptomyces species isolated from different habitats and geographic origins.</title>
        <authorList>
            <person name="Wang J."/>
        </authorList>
    </citation>
    <scope>NUCLEOTIDE SEQUENCE [LARGE SCALE GENOMIC DNA]</scope>
    <source>
        <strain evidence="1 2">FXJ8.012</strain>
    </source>
</reference>
<dbReference type="Pfam" id="PF08055">
    <property type="entry name" value="Trp_leader1"/>
    <property type="match status" value="1"/>
</dbReference>
<evidence type="ECO:0000313" key="2">
    <source>
        <dbReference type="Proteomes" id="UP000758701"/>
    </source>
</evidence>
<comment type="caution">
    <text evidence="1">The sequence shown here is derived from an EMBL/GenBank/DDBJ whole genome shotgun (WGS) entry which is preliminary data.</text>
</comment>
<dbReference type="Proteomes" id="UP000758701">
    <property type="component" value="Unassembled WGS sequence"/>
</dbReference>
<dbReference type="EMBL" id="JAHSTP010000013">
    <property type="protein sequence ID" value="MBZ6154894.1"/>
    <property type="molecule type" value="Genomic_DNA"/>
</dbReference>